<evidence type="ECO:0000256" key="2">
    <source>
        <dbReference type="ARBA" id="ARBA00023015"/>
    </source>
</evidence>
<dbReference type="AlphaFoldDB" id="A0A1M6J7Z3"/>
<keyword evidence="3" id="KW-0238">DNA-binding</keyword>
<dbReference type="Gene3D" id="3.40.50.2300">
    <property type="match status" value="2"/>
</dbReference>
<dbReference type="Proteomes" id="UP000324781">
    <property type="component" value="Unassembled WGS sequence"/>
</dbReference>
<evidence type="ECO:0000256" key="1">
    <source>
        <dbReference type="ARBA" id="ARBA00022491"/>
    </source>
</evidence>
<dbReference type="Pfam" id="PF13377">
    <property type="entry name" value="Peripla_BP_3"/>
    <property type="match status" value="1"/>
</dbReference>
<gene>
    <name evidence="6" type="ORF">SAMN05444373_10539</name>
</gene>
<dbReference type="RefSeq" id="WP_149679420.1">
    <property type="nucleotide sequence ID" value="NZ_FQZP01000053.1"/>
</dbReference>
<proteinExistence type="predicted"/>
<reference evidence="6 7" key="1">
    <citation type="submission" date="2016-11" db="EMBL/GenBank/DDBJ databases">
        <authorList>
            <person name="Varghese N."/>
            <person name="Submissions S."/>
        </authorList>
    </citation>
    <scope>NUCLEOTIDE SEQUENCE [LARGE SCALE GENOMIC DNA]</scope>
    <source>
        <strain evidence="6 7">DSM 19027</strain>
    </source>
</reference>
<organism evidence="6 7">
    <name type="scientific">Thermoclostridium caenicola</name>
    <dbReference type="NCBI Taxonomy" id="659425"/>
    <lineage>
        <taxon>Bacteria</taxon>
        <taxon>Bacillati</taxon>
        <taxon>Bacillota</taxon>
        <taxon>Clostridia</taxon>
        <taxon>Eubacteriales</taxon>
        <taxon>Oscillospiraceae</taxon>
        <taxon>Thermoclostridium</taxon>
    </lineage>
</organism>
<name>A0A1M6J7Z3_9FIRM</name>
<keyword evidence="4" id="KW-0804">Transcription</keyword>
<dbReference type="SUPFAM" id="SSF47413">
    <property type="entry name" value="lambda repressor-like DNA-binding domains"/>
    <property type="match status" value="1"/>
</dbReference>
<dbReference type="GO" id="GO:0000976">
    <property type="term" value="F:transcription cis-regulatory region binding"/>
    <property type="evidence" value="ECO:0007669"/>
    <property type="project" value="TreeGrafter"/>
</dbReference>
<protein>
    <submittedName>
        <fullName evidence="6">Transcriptional regulator, LacI family</fullName>
    </submittedName>
</protein>
<dbReference type="EMBL" id="FQZP01000053">
    <property type="protein sequence ID" value="SHJ42782.1"/>
    <property type="molecule type" value="Genomic_DNA"/>
</dbReference>
<evidence type="ECO:0000259" key="5">
    <source>
        <dbReference type="PROSITE" id="PS50932"/>
    </source>
</evidence>
<dbReference type="GO" id="GO:0003700">
    <property type="term" value="F:DNA-binding transcription factor activity"/>
    <property type="evidence" value="ECO:0007669"/>
    <property type="project" value="TreeGrafter"/>
</dbReference>
<keyword evidence="1" id="KW-0678">Repressor</keyword>
<dbReference type="InterPro" id="IPR000843">
    <property type="entry name" value="HTH_LacI"/>
</dbReference>
<accession>A0A1M6J7Z3</accession>
<dbReference type="CDD" id="cd06267">
    <property type="entry name" value="PBP1_LacI_sugar_binding-like"/>
    <property type="match status" value="1"/>
</dbReference>
<dbReference type="SMART" id="SM00354">
    <property type="entry name" value="HTH_LACI"/>
    <property type="match status" value="1"/>
</dbReference>
<sequence length="336" mass="37186">MVTIYDIAKKSGYSPTTVSKALNDYPDISASTKMKIRAIAREMGYTPNSSARALATSKSWLIGILYNEDQGLGIRHPHFSEIIEKFKERIEEAGYELIFIGKRIGERHNSVYEHCLYRGVDAVFIVNHPEVEGLQDLINSRIPCVASEPVPGEVPCVLSDNVDGAKKAVDYLFSLGHKRVAHIAGPLSSAASQERIMGYKMSVQAHNTDYGEGIIEAADQFNFKSGYEAMQRLLDMHQAPTAVFCSSDVLACGAIAAARERGLYVPEDISIIGFDDIEIAAYVVPGLTTVRQNRAEIGQTCAEILLKMLDGRNTKPKTVRIPTRLIIRNSCRRYIE</sequence>
<dbReference type="PANTHER" id="PTHR30146">
    <property type="entry name" value="LACI-RELATED TRANSCRIPTIONAL REPRESSOR"/>
    <property type="match status" value="1"/>
</dbReference>
<feature type="domain" description="HTH lacI-type" evidence="5">
    <location>
        <begin position="2"/>
        <end position="56"/>
    </location>
</feature>
<dbReference type="Gene3D" id="1.10.260.40">
    <property type="entry name" value="lambda repressor-like DNA-binding domains"/>
    <property type="match status" value="1"/>
</dbReference>
<keyword evidence="2" id="KW-0805">Transcription regulation</keyword>
<dbReference type="CDD" id="cd01392">
    <property type="entry name" value="HTH_LacI"/>
    <property type="match status" value="1"/>
</dbReference>
<dbReference type="InterPro" id="IPR010982">
    <property type="entry name" value="Lambda_DNA-bd_dom_sf"/>
</dbReference>
<dbReference type="PANTHER" id="PTHR30146:SF148">
    <property type="entry name" value="HTH-TYPE TRANSCRIPTIONAL REPRESSOR PURR-RELATED"/>
    <property type="match status" value="1"/>
</dbReference>
<dbReference type="PROSITE" id="PS50932">
    <property type="entry name" value="HTH_LACI_2"/>
    <property type="match status" value="1"/>
</dbReference>
<dbReference type="Pfam" id="PF00356">
    <property type="entry name" value="LacI"/>
    <property type="match status" value="1"/>
</dbReference>
<dbReference type="InterPro" id="IPR046335">
    <property type="entry name" value="LacI/GalR-like_sensor"/>
</dbReference>
<evidence type="ECO:0000256" key="4">
    <source>
        <dbReference type="ARBA" id="ARBA00023163"/>
    </source>
</evidence>
<keyword evidence="7" id="KW-1185">Reference proteome</keyword>
<dbReference type="SUPFAM" id="SSF53822">
    <property type="entry name" value="Periplasmic binding protein-like I"/>
    <property type="match status" value="1"/>
</dbReference>
<evidence type="ECO:0000313" key="7">
    <source>
        <dbReference type="Proteomes" id="UP000324781"/>
    </source>
</evidence>
<dbReference type="InterPro" id="IPR028082">
    <property type="entry name" value="Peripla_BP_I"/>
</dbReference>
<evidence type="ECO:0000256" key="3">
    <source>
        <dbReference type="ARBA" id="ARBA00023125"/>
    </source>
</evidence>
<evidence type="ECO:0000313" key="6">
    <source>
        <dbReference type="EMBL" id="SHJ42782.1"/>
    </source>
</evidence>
<dbReference type="OrthoDB" id="9789891at2"/>